<keyword evidence="2" id="KW-1133">Transmembrane helix</keyword>
<reference evidence="4" key="1">
    <citation type="journal article" date="2019" name="Int. J. Syst. Evol. Microbiol.">
        <title>The Global Catalogue of Microorganisms (GCM) 10K type strain sequencing project: providing services to taxonomists for standard genome sequencing and annotation.</title>
        <authorList>
            <consortium name="The Broad Institute Genomics Platform"/>
            <consortium name="The Broad Institute Genome Sequencing Center for Infectious Disease"/>
            <person name="Wu L."/>
            <person name="Ma J."/>
        </authorList>
    </citation>
    <scope>NUCLEOTIDE SEQUENCE [LARGE SCALE GENOMIC DNA]</scope>
    <source>
        <strain evidence="4">CGMCC 1.3685</strain>
    </source>
</reference>
<organism evidence="3 4">
    <name type="scientific">Glutamicibacter ardleyensis</name>
    <dbReference type="NCBI Taxonomy" id="225894"/>
    <lineage>
        <taxon>Bacteria</taxon>
        <taxon>Bacillati</taxon>
        <taxon>Actinomycetota</taxon>
        <taxon>Actinomycetes</taxon>
        <taxon>Micrococcales</taxon>
        <taxon>Micrococcaceae</taxon>
        <taxon>Glutamicibacter</taxon>
    </lineage>
</organism>
<evidence type="ECO:0000256" key="2">
    <source>
        <dbReference type="SAM" id="Phobius"/>
    </source>
</evidence>
<accession>A0ABQ2DJQ0</accession>
<dbReference type="Proteomes" id="UP000606115">
    <property type="component" value="Unassembled WGS sequence"/>
</dbReference>
<gene>
    <name evidence="3" type="ORF">GCM10007173_16740</name>
</gene>
<protein>
    <submittedName>
        <fullName evidence="3">Uncharacterized protein</fullName>
    </submittedName>
</protein>
<evidence type="ECO:0000313" key="4">
    <source>
        <dbReference type="Proteomes" id="UP000606115"/>
    </source>
</evidence>
<feature type="transmembrane region" description="Helical" evidence="2">
    <location>
        <begin position="14"/>
        <end position="32"/>
    </location>
</feature>
<keyword evidence="4" id="KW-1185">Reference proteome</keyword>
<dbReference type="EMBL" id="BMKX01000003">
    <property type="protein sequence ID" value="GGJ58648.1"/>
    <property type="molecule type" value="Genomic_DNA"/>
</dbReference>
<proteinExistence type="predicted"/>
<feature type="region of interest" description="Disordered" evidence="1">
    <location>
        <begin position="88"/>
        <end position="178"/>
    </location>
</feature>
<keyword evidence="2" id="KW-0812">Transmembrane</keyword>
<evidence type="ECO:0000256" key="1">
    <source>
        <dbReference type="SAM" id="MobiDB-lite"/>
    </source>
</evidence>
<feature type="compositionally biased region" description="Basic and acidic residues" evidence="1">
    <location>
        <begin position="117"/>
        <end position="152"/>
    </location>
</feature>
<evidence type="ECO:0000313" key="3">
    <source>
        <dbReference type="EMBL" id="GGJ58648.1"/>
    </source>
</evidence>
<sequence>MPGWVNDILQPERLFTIALIVFLGYVTVKSIGKNWKFLSKFVSLVNTLVGDADTPGIGVRMDVMTKELKENTGKLDAMEKRVSTIHHEVTPNHGGSMNDALRRSEEQGKKTAGKVAETVEKLDQHIQISKTKDAEQEDTARKLDQHISDTEKWSPLIQDLHDQYYGKKRQQPPEPPTE</sequence>
<feature type="compositionally biased region" description="Basic and acidic residues" evidence="1">
    <location>
        <begin position="100"/>
        <end position="109"/>
    </location>
</feature>
<comment type="caution">
    <text evidence="3">The sequence shown here is derived from an EMBL/GenBank/DDBJ whole genome shotgun (WGS) entry which is preliminary data.</text>
</comment>
<name>A0ABQ2DJQ0_9MICC</name>
<keyword evidence="2" id="KW-0472">Membrane</keyword>